<keyword evidence="5" id="KW-1185">Reference proteome</keyword>
<dbReference type="Proteomes" id="UP000499080">
    <property type="component" value="Unassembled WGS sequence"/>
</dbReference>
<dbReference type="EMBL" id="BGPR01202341">
    <property type="protein sequence ID" value="GBN21275.1"/>
    <property type="molecule type" value="Genomic_DNA"/>
</dbReference>
<organism evidence="4 5">
    <name type="scientific">Araneus ventricosus</name>
    <name type="common">Orbweaver spider</name>
    <name type="synonym">Epeira ventricosa</name>
    <dbReference type="NCBI Taxonomy" id="182803"/>
    <lineage>
        <taxon>Eukaryota</taxon>
        <taxon>Metazoa</taxon>
        <taxon>Ecdysozoa</taxon>
        <taxon>Arthropoda</taxon>
        <taxon>Chelicerata</taxon>
        <taxon>Arachnida</taxon>
        <taxon>Araneae</taxon>
        <taxon>Araneomorphae</taxon>
        <taxon>Entelegynae</taxon>
        <taxon>Araneoidea</taxon>
        <taxon>Araneidae</taxon>
        <taxon>Araneus</taxon>
    </lineage>
</organism>
<proteinExistence type="predicted"/>
<evidence type="ECO:0000313" key="3">
    <source>
        <dbReference type="EMBL" id="GBN21348.1"/>
    </source>
</evidence>
<gene>
    <name evidence="4" type="ORF">AVEN_146955_1</name>
    <name evidence="1" type="ORF">AVEN_233045_1</name>
    <name evidence="2" type="ORF">AVEN_254513_1</name>
    <name evidence="3" type="ORF">AVEN_91438_1</name>
</gene>
<dbReference type="AlphaFoldDB" id="A0A4Y2M3P1"/>
<accession>A0A4Y2M3P1</accession>
<evidence type="ECO:0000313" key="2">
    <source>
        <dbReference type="EMBL" id="GBN21289.1"/>
    </source>
</evidence>
<dbReference type="EMBL" id="BGPR01202346">
    <property type="protein sequence ID" value="GBN21289.1"/>
    <property type="molecule type" value="Genomic_DNA"/>
</dbReference>
<sequence length="46" mass="5214">DDVTGQESEIIFRVIVPHALFMYLFNPRSSSDPKGCKKRVSQRGGF</sequence>
<evidence type="ECO:0000313" key="4">
    <source>
        <dbReference type="EMBL" id="GBN21372.1"/>
    </source>
</evidence>
<evidence type="ECO:0000313" key="1">
    <source>
        <dbReference type="EMBL" id="GBN21275.1"/>
    </source>
</evidence>
<comment type="caution">
    <text evidence="4">The sequence shown here is derived from an EMBL/GenBank/DDBJ whole genome shotgun (WGS) entry which is preliminary data.</text>
</comment>
<feature type="non-terminal residue" evidence="4">
    <location>
        <position position="1"/>
    </location>
</feature>
<dbReference type="EMBL" id="BGPR01202376">
    <property type="protein sequence ID" value="GBN21372.1"/>
    <property type="molecule type" value="Genomic_DNA"/>
</dbReference>
<name>A0A4Y2M3P1_ARAVE</name>
<evidence type="ECO:0000313" key="5">
    <source>
        <dbReference type="Proteomes" id="UP000499080"/>
    </source>
</evidence>
<dbReference type="EMBL" id="BGPR01202369">
    <property type="protein sequence ID" value="GBN21348.1"/>
    <property type="molecule type" value="Genomic_DNA"/>
</dbReference>
<protein>
    <submittedName>
        <fullName evidence="4">Uncharacterized protein</fullName>
    </submittedName>
</protein>
<reference evidence="4 5" key="1">
    <citation type="journal article" date="2019" name="Sci. Rep.">
        <title>Orb-weaving spider Araneus ventricosus genome elucidates the spidroin gene catalogue.</title>
        <authorList>
            <person name="Kono N."/>
            <person name="Nakamura H."/>
            <person name="Ohtoshi R."/>
            <person name="Moran D.A.P."/>
            <person name="Shinohara A."/>
            <person name="Yoshida Y."/>
            <person name="Fujiwara M."/>
            <person name="Mori M."/>
            <person name="Tomita M."/>
            <person name="Arakawa K."/>
        </authorList>
    </citation>
    <scope>NUCLEOTIDE SEQUENCE [LARGE SCALE GENOMIC DNA]</scope>
</reference>